<dbReference type="GO" id="GO:0004553">
    <property type="term" value="F:hydrolase activity, hydrolyzing O-glycosyl compounds"/>
    <property type="evidence" value="ECO:0007669"/>
    <property type="project" value="InterPro"/>
</dbReference>
<sequence length="1756" mass="184276">MKKRNESTSNSPARKHSSGKLGKPGKPAKRRSSNSVKSRRLSLEDLESRQLMAVLTEVPIQPAPANLPQFDAPRNVGTVAAFNIAETESTNLDNPNNTRNAAQFLPFGTGSGKQDTIDVTGTLPVNTNVTNTSGFAADIDVYSFDLRSGDIIDIATLGAAGEFALQGPFGPNGLPLPGQPAVAVTFASNAPSGALSTPLQTNAVASGTYVVPRDGRYFLTIAPATQTTTYTLGLRAYRPTSEFLVYGDAQILYLDWEGGIVDNNVFLPSGDGDDAVPPFGFTFIPSLEQSLPDLGLEFGDLENAATTADAIANGVYAEVIEIFEELTVDSVNGDFEATGVAGDYAIRILNSRDPFHRQWYEANANDPRLTRLLIGGTAADTGLDGDEADPGQADFTDIGNFDLSQIALFPLDGFVELTADTPISPNSSRLQLTSQFLASIAAHEAAQMFGMIPTNNVNTILSLGDNRGGQTDLFAQGLGNDGIFGTLDDVQPIFANDFFDDPTIRAGFSRTRDTLTTALSSGTIGGVATTGSVFNDVNRSGTRNSTEVGIAGVTVFADINNDGIQDPSEPNAITDSSGSYSLTLPPGTFNIRATTPSDFLLTTPASVSSSTGAASFGFVQVVSNITGTTFVDTNGNGLREPGEGGIGDIYIYIDEDGDNRPDLFEINTRSREDGTYSLNFPGPGTYTIRQVLPPGFEQTFPASGEHTVVFDGTSLTDNFDFGFLPSRDLGDAPDSYGTTDSANGASHGIVAGLTIGTAVDREADGQPSANALGDDAAGIDDEDGVTQVTPLGPGSTGNFAVTVTNTTGSPAYLQGFMDFNGDGDFTDAGEQFTTNQLIPSSAAVQTVNVSAAVPAGATPGNTFARFRLSLSQDVGATGFVASGEVEDYAFNIQNRADILNADPTVGDPVSEAMFTVSRNTLSNPLDVLANDFEIAGNPLRVDTLDRTGTEGVVVVGAGGLTVDYTPPNGFSGVDQFRYSVVDSFGSPVLDSLGNRQFATVTVNVTFQSNVPIAVDDSFQVPEGSVNRPLNVLDNDVPSVFGGLTITSVTAGSNGGNIQIIGGGQSLRYTPLPNFSGTEQFTYSIQDTATPPNVSTAQVTVNMTPGSTNDDVVDFTVGIFDPVNINTPVTNVRVGDEFLLRVSVEDLDPNNFRFASEEGVASAFLDLLYTDELVALRNTGANPSFPFDISFGPLFSGSEDFLQRANANTPGLFDEVGGVQPLTNQQNHDGPVELFTIRMVAVSPGVAQFTADPADETPSETVIIASDTALTPSQLGLGRTELIIVPSSDNFTSAIDDAFSDGRDSLGALITNNAALPSRLDVLDNDNLGPTGAVRDLGFGLVTNPTFGTVSIDDNGTPNNPSDDFFSYRANANANGLERFTYFIITDDGVRSTAEVTIPLGNTNNNALVAMDLSLVSATFNSATGQFEAGAALPTGSSVSVGQTFGVQVTLDDLRTFDETFVFAGFLDLLYSSDTIRPVAGVSGTEFDFDVEFGANYREDAGVGTAARLGIIDEFGSLSFATAIGQGSDPATLATLFFEAVNRGPIRIAGSPADSSPFQDTLLFDRDQPVEVGEIRYDVLTTTVVGNGEGESIQNPVFPQDVNNDGAVSPIDALLIINRMGRSSSLGEGEAFSRNTNVYYTDVNGDNETTAIDALQVINYLARNANQGEGELVAAPVATLLPQTTADESEDATVLTDSVVSDSVFADLTQDSKLLSTESTADSAAMVPGLQTSDESATDDDEDILGLLADDVQGLWS</sequence>
<dbReference type="SUPFAM" id="SSF117074">
    <property type="entry name" value="Hypothetical protein PA1324"/>
    <property type="match status" value="2"/>
</dbReference>
<protein>
    <submittedName>
        <fullName evidence="7">Serine-aspartate repeat-containing protein D</fullName>
    </submittedName>
</protein>
<dbReference type="GO" id="GO:0005576">
    <property type="term" value="C:extracellular region"/>
    <property type="evidence" value="ECO:0007669"/>
    <property type="project" value="UniProtKB-SubCell"/>
</dbReference>
<dbReference type="Gene3D" id="2.60.40.3440">
    <property type="match status" value="1"/>
</dbReference>
<evidence type="ECO:0000313" key="8">
    <source>
        <dbReference type="Proteomes" id="UP000322699"/>
    </source>
</evidence>
<feature type="domain" description="GEVED" evidence="6">
    <location>
        <begin position="812"/>
        <end position="891"/>
    </location>
</feature>
<dbReference type="InterPro" id="IPR045474">
    <property type="entry name" value="GEVED"/>
</dbReference>
<feature type="region of interest" description="Disordered" evidence="4">
    <location>
        <begin position="1"/>
        <end position="43"/>
    </location>
</feature>
<dbReference type="OrthoDB" id="227529at2"/>
<organism evidence="7 8">
    <name type="scientific">Rubripirellula obstinata</name>
    <dbReference type="NCBI Taxonomy" id="406547"/>
    <lineage>
        <taxon>Bacteria</taxon>
        <taxon>Pseudomonadati</taxon>
        <taxon>Planctomycetota</taxon>
        <taxon>Planctomycetia</taxon>
        <taxon>Pirellulales</taxon>
        <taxon>Pirellulaceae</taxon>
        <taxon>Rubripirellula</taxon>
    </lineage>
</organism>
<dbReference type="EMBL" id="VRLW01000001">
    <property type="protein sequence ID" value="KAA1261150.1"/>
    <property type="molecule type" value="Genomic_DNA"/>
</dbReference>
<feature type="domain" description="SD-repeat containing protein B" evidence="5">
    <location>
        <begin position="532"/>
        <end position="607"/>
    </location>
</feature>
<dbReference type="Pfam" id="PF17963">
    <property type="entry name" value="Big_9"/>
    <property type="match status" value="2"/>
</dbReference>
<evidence type="ECO:0000256" key="4">
    <source>
        <dbReference type="SAM" id="MobiDB-lite"/>
    </source>
</evidence>
<dbReference type="InterPro" id="IPR013783">
    <property type="entry name" value="Ig-like_fold"/>
</dbReference>
<dbReference type="RefSeq" id="WP_068266545.1">
    <property type="nucleotide sequence ID" value="NZ_LWSK01000124.1"/>
</dbReference>
<dbReference type="GO" id="GO:0000272">
    <property type="term" value="P:polysaccharide catabolic process"/>
    <property type="evidence" value="ECO:0007669"/>
    <property type="project" value="InterPro"/>
</dbReference>
<gene>
    <name evidence="7" type="primary">sdrD_2</name>
    <name evidence="7" type="ORF">LF1_36950</name>
</gene>
<keyword evidence="8" id="KW-1185">Reference proteome</keyword>
<name>A0A5B1CNJ6_9BACT</name>
<dbReference type="InterPro" id="IPR036439">
    <property type="entry name" value="Dockerin_dom_sf"/>
</dbReference>
<evidence type="ECO:0000259" key="5">
    <source>
        <dbReference type="Pfam" id="PF17210"/>
    </source>
</evidence>
<dbReference type="Gene3D" id="2.60.120.380">
    <property type="match status" value="1"/>
</dbReference>
<keyword evidence="2" id="KW-0964">Secreted</keyword>
<keyword evidence="3" id="KW-0732">Signal</keyword>
<evidence type="ECO:0000256" key="2">
    <source>
        <dbReference type="ARBA" id="ARBA00022525"/>
    </source>
</evidence>
<evidence type="ECO:0000256" key="3">
    <source>
        <dbReference type="ARBA" id="ARBA00022729"/>
    </source>
</evidence>
<dbReference type="Pfam" id="PF20009">
    <property type="entry name" value="GEVED"/>
    <property type="match status" value="1"/>
</dbReference>
<dbReference type="Gene3D" id="2.60.40.2810">
    <property type="match status" value="1"/>
</dbReference>
<dbReference type="Pfam" id="PF17210">
    <property type="entry name" value="SdrD_B"/>
    <property type="match status" value="1"/>
</dbReference>
<dbReference type="Proteomes" id="UP000322699">
    <property type="component" value="Unassembled WGS sequence"/>
</dbReference>
<dbReference type="SUPFAM" id="SSF63446">
    <property type="entry name" value="Type I dockerin domain"/>
    <property type="match status" value="1"/>
</dbReference>
<dbReference type="InterPro" id="IPR002105">
    <property type="entry name" value="Dockerin_1_rpt"/>
</dbReference>
<dbReference type="Pfam" id="PF00404">
    <property type="entry name" value="Dockerin_1"/>
    <property type="match status" value="1"/>
</dbReference>
<dbReference type="InterPro" id="IPR033764">
    <property type="entry name" value="Sdr_B"/>
</dbReference>
<comment type="caution">
    <text evidence="7">The sequence shown here is derived from an EMBL/GenBank/DDBJ whole genome shotgun (WGS) entry which is preliminary data.</text>
</comment>
<dbReference type="Gene3D" id="1.10.1330.10">
    <property type="entry name" value="Dockerin domain"/>
    <property type="match status" value="1"/>
</dbReference>
<comment type="subcellular location">
    <subcellularLocation>
        <location evidence="1">Secreted</location>
    </subcellularLocation>
</comment>
<accession>A0A5B1CNJ6</accession>
<dbReference type="Gene3D" id="2.60.40.10">
    <property type="entry name" value="Immunoglobulins"/>
    <property type="match status" value="2"/>
</dbReference>
<proteinExistence type="predicted"/>
<feature type="region of interest" description="Disordered" evidence="4">
    <location>
        <begin position="1717"/>
        <end position="1738"/>
    </location>
</feature>
<evidence type="ECO:0000259" key="6">
    <source>
        <dbReference type="Pfam" id="PF20009"/>
    </source>
</evidence>
<reference evidence="7 8" key="1">
    <citation type="submission" date="2019-08" db="EMBL/GenBank/DDBJ databases">
        <title>Deep-cultivation of Planctomycetes and their phenomic and genomic characterization uncovers novel biology.</title>
        <authorList>
            <person name="Wiegand S."/>
            <person name="Jogler M."/>
            <person name="Boedeker C."/>
            <person name="Pinto D."/>
            <person name="Vollmers J."/>
            <person name="Rivas-Marin E."/>
            <person name="Kohn T."/>
            <person name="Peeters S.H."/>
            <person name="Heuer A."/>
            <person name="Rast P."/>
            <person name="Oberbeckmann S."/>
            <person name="Bunk B."/>
            <person name="Jeske O."/>
            <person name="Meyerdierks A."/>
            <person name="Storesund J.E."/>
            <person name="Kallscheuer N."/>
            <person name="Luecker S."/>
            <person name="Lage O.M."/>
            <person name="Pohl T."/>
            <person name="Merkel B.J."/>
            <person name="Hornburger P."/>
            <person name="Mueller R.-W."/>
            <person name="Bruemmer F."/>
            <person name="Labrenz M."/>
            <person name="Spormann A.M."/>
            <person name="Op Den Camp H."/>
            <person name="Overmann J."/>
            <person name="Amann R."/>
            <person name="Jetten M.S.M."/>
            <person name="Mascher T."/>
            <person name="Medema M.H."/>
            <person name="Devos D.P."/>
            <person name="Kaster A.-K."/>
            <person name="Ovreas L."/>
            <person name="Rohde M."/>
            <person name="Galperin M.Y."/>
            <person name="Jogler C."/>
        </authorList>
    </citation>
    <scope>NUCLEOTIDE SEQUENCE [LARGE SCALE GENOMIC DNA]</scope>
    <source>
        <strain evidence="7 8">LF1</strain>
    </source>
</reference>
<evidence type="ECO:0000256" key="1">
    <source>
        <dbReference type="ARBA" id="ARBA00004613"/>
    </source>
</evidence>
<evidence type="ECO:0000313" key="7">
    <source>
        <dbReference type="EMBL" id="KAA1261150.1"/>
    </source>
</evidence>
<feature type="compositionally biased region" description="Basic residues" evidence="4">
    <location>
        <begin position="26"/>
        <end position="40"/>
    </location>
</feature>